<comment type="caution">
    <text evidence="3">The sequence shown here is derived from an EMBL/GenBank/DDBJ whole genome shotgun (WGS) entry which is preliminary data.</text>
</comment>
<proteinExistence type="predicted"/>
<dbReference type="PANTHER" id="PTHR40252">
    <property type="entry name" value="BLR0328 PROTEIN"/>
    <property type="match status" value="1"/>
</dbReference>
<feature type="domain" description="FIST C-domain" evidence="2">
    <location>
        <begin position="226"/>
        <end position="369"/>
    </location>
</feature>
<dbReference type="SMART" id="SM01204">
    <property type="entry name" value="FIST_C"/>
    <property type="match status" value="1"/>
</dbReference>
<protein>
    <recommendedName>
        <fullName evidence="5">Histidine kinase</fullName>
    </recommendedName>
</protein>
<evidence type="ECO:0008006" key="5">
    <source>
        <dbReference type="Google" id="ProtNLM"/>
    </source>
</evidence>
<accession>A0A2M7D8F4</accession>
<reference evidence="4" key="1">
    <citation type="submission" date="2017-09" db="EMBL/GenBank/DDBJ databases">
        <title>Depth-based differentiation of microbial function through sediment-hosted aquifers and enrichment of novel symbionts in the deep terrestrial subsurface.</title>
        <authorList>
            <person name="Probst A.J."/>
            <person name="Ladd B."/>
            <person name="Jarett J.K."/>
            <person name="Geller-Mcgrath D.E."/>
            <person name="Sieber C.M.K."/>
            <person name="Emerson J.B."/>
            <person name="Anantharaman K."/>
            <person name="Thomas B.C."/>
            <person name="Malmstrom R."/>
            <person name="Stieglmeier M."/>
            <person name="Klingl A."/>
            <person name="Woyke T."/>
            <person name="Ryan C.M."/>
            <person name="Banfield J.F."/>
        </authorList>
    </citation>
    <scope>NUCLEOTIDE SEQUENCE [LARGE SCALE GENOMIC DNA]</scope>
</reference>
<sequence length="393" mass="41565">MIKTGVGRSNNSGAAIAGVEATRQALDQSGGKADLIVVFSTVAYNQEEMLKGVRSVSGQIPLVGCSDSGEITTEGPVSKYVAVMALSSDSVNFTIGVGGETDKDSFKAGKEAAGVVKKLTPKPLSLFVMLLDGLAENGAAAVRGIQEVLGKNFPIMGGSAGDDFLFKKTYQYYNDQVLSNCVIGIGLSGKFSFGVGVRHGWEPIGLPMKVTKAKGGKLIEVNNRPALSIYEDYFGKKAEELIKEPIAKMAYTYPLGMSVEGSPELLIRDVIIANEKGEITCAAEIPEGSDIRLMLGDQEKAIQAAKEAAGSALSQLKEATPKAIFVFDCMARNKLLGARMGEEIVAIQNVLGKDIPLIGFYTYGEQAPLGGVLGPECFSAFHNETMALMVLGE</sequence>
<dbReference type="InterPro" id="IPR019494">
    <property type="entry name" value="FIST_C"/>
</dbReference>
<evidence type="ECO:0000259" key="1">
    <source>
        <dbReference type="SMART" id="SM00897"/>
    </source>
</evidence>
<feature type="domain" description="FIST" evidence="1">
    <location>
        <begin position="32"/>
        <end position="225"/>
    </location>
</feature>
<dbReference type="InterPro" id="IPR013702">
    <property type="entry name" value="FIST_domain_N"/>
</dbReference>
<dbReference type="SMART" id="SM00897">
    <property type="entry name" value="FIST"/>
    <property type="match status" value="1"/>
</dbReference>
<dbReference type="Pfam" id="PF08495">
    <property type="entry name" value="FIST"/>
    <property type="match status" value="1"/>
</dbReference>
<evidence type="ECO:0000259" key="2">
    <source>
        <dbReference type="SMART" id="SM01204"/>
    </source>
</evidence>
<dbReference type="Pfam" id="PF10442">
    <property type="entry name" value="FIST_C"/>
    <property type="match status" value="1"/>
</dbReference>
<dbReference type="EMBL" id="PEUA01000012">
    <property type="protein sequence ID" value="PIV43412.1"/>
    <property type="molecule type" value="Genomic_DNA"/>
</dbReference>
<dbReference type="AlphaFoldDB" id="A0A2M7D8F4"/>
<evidence type="ECO:0000313" key="3">
    <source>
        <dbReference type="EMBL" id="PIV43412.1"/>
    </source>
</evidence>
<evidence type="ECO:0000313" key="4">
    <source>
        <dbReference type="Proteomes" id="UP000230304"/>
    </source>
</evidence>
<organism evidence="3 4">
    <name type="scientific">Candidatus Nealsonbacteria bacterium CG02_land_8_20_14_3_00_40_11</name>
    <dbReference type="NCBI Taxonomy" id="1974700"/>
    <lineage>
        <taxon>Bacteria</taxon>
        <taxon>Candidatus Nealsoniibacteriota</taxon>
    </lineage>
</organism>
<gene>
    <name evidence="3" type="ORF">COS26_00545</name>
</gene>
<dbReference type="PANTHER" id="PTHR40252:SF2">
    <property type="entry name" value="BLR0328 PROTEIN"/>
    <property type="match status" value="1"/>
</dbReference>
<dbReference type="Proteomes" id="UP000230304">
    <property type="component" value="Unassembled WGS sequence"/>
</dbReference>
<name>A0A2M7D8F4_9BACT</name>